<feature type="compositionally biased region" description="Polar residues" evidence="1">
    <location>
        <begin position="15"/>
        <end position="30"/>
    </location>
</feature>
<reference evidence="3" key="1">
    <citation type="journal article" date="2021" name="Nat. Commun.">
        <title>Genetic determinants of endophytism in the Arabidopsis root mycobiome.</title>
        <authorList>
            <person name="Mesny F."/>
            <person name="Miyauchi S."/>
            <person name="Thiergart T."/>
            <person name="Pickel B."/>
            <person name="Atanasova L."/>
            <person name="Karlsson M."/>
            <person name="Huettel B."/>
            <person name="Barry K.W."/>
            <person name="Haridas S."/>
            <person name="Chen C."/>
            <person name="Bauer D."/>
            <person name="Andreopoulos W."/>
            <person name="Pangilinan J."/>
            <person name="LaButti K."/>
            <person name="Riley R."/>
            <person name="Lipzen A."/>
            <person name="Clum A."/>
            <person name="Drula E."/>
            <person name="Henrissat B."/>
            <person name="Kohler A."/>
            <person name="Grigoriev I.V."/>
            <person name="Martin F.M."/>
            <person name="Hacquard S."/>
        </authorList>
    </citation>
    <scope>NUCLEOTIDE SEQUENCE</scope>
    <source>
        <strain evidence="3">MPI-CAGE-CH-0243</strain>
    </source>
</reference>
<evidence type="ECO:0000313" key="3">
    <source>
        <dbReference type="EMBL" id="KAH7135076.1"/>
    </source>
</evidence>
<evidence type="ECO:0008006" key="5">
    <source>
        <dbReference type="Google" id="ProtNLM"/>
    </source>
</evidence>
<dbReference type="Proteomes" id="UP000700596">
    <property type="component" value="Unassembled WGS sequence"/>
</dbReference>
<accession>A0A9P9IWQ7</accession>
<dbReference type="OrthoDB" id="3539644at2759"/>
<gene>
    <name evidence="3" type="ORF">B0J11DRAFT_501926</name>
</gene>
<feature type="region of interest" description="Disordered" evidence="1">
    <location>
        <begin position="1"/>
        <end position="30"/>
    </location>
</feature>
<comment type="caution">
    <text evidence="3">The sequence shown here is derived from an EMBL/GenBank/DDBJ whole genome shotgun (WGS) entry which is preliminary data.</text>
</comment>
<protein>
    <recommendedName>
        <fullName evidence="5">Adhesin domain-containing protein</fullName>
    </recommendedName>
</protein>
<evidence type="ECO:0000256" key="2">
    <source>
        <dbReference type="SAM" id="Phobius"/>
    </source>
</evidence>
<keyword evidence="2" id="KW-1133">Transmembrane helix</keyword>
<feature type="transmembrane region" description="Helical" evidence="2">
    <location>
        <begin position="102"/>
        <end position="122"/>
    </location>
</feature>
<organism evidence="3 4">
    <name type="scientific">Dendryphion nanum</name>
    <dbReference type="NCBI Taxonomy" id="256645"/>
    <lineage>
        <taxon>Eukaryota</taxon>
        <taxon>Fungi</taxon>
        <taxon>Dikarya</taxon>
        <taxon>Ascomycota</taxon>
        <taxon>Pezizomycotina</taxon>
        <taxon>Dothideomycetes</taxon>
        <taxon>Pleosporomycetidae</taxon>
        <taxon>Pleosporales</taxon>
        <taxon>Torulaceae</taxon>
        <taxon>Dendryphion</taxon>
    </lineage>
</organism>
<keyword evidence="4" id="KW-1185">Reference proteome</keyword>
<keyword evidence="2" id="KW-0812">Transmembrane</keyword>
<dbReference type="EMBL" id="JAGMWT010000002">
    <property type="protein sequence ID" value="KAH7135076.1"/>
    <property type="molecule type" value="Genomic_DNA"/>
</dbReference>
<dbReference type="AlphaFoldDB" id="A0A9P9IWQ7"/>
<keyword evidence="2" id="KW-0472">Membrane</keyword>
<evidence type="ECO:0000313" key="4">
    <source>
        <dbReference type="Proteomes" id="UP000700596"/>
    </source>
</evidence>
<sequence length="555" mass="60287">MFIDTEAANKAATRVTVTSSSPRNASRYSPETTPLMETFVGQAPPPSYLEATTPAPWNNRPSGDEAARLLSFDVRDDLDEEGLKRGGHRGDSWRESCTTIRMLKWLVVIIIIILLSAIWVALSQRNSIAMKPGKPELAEPVQSGRPVVPVPVPVPSKPKKDEYPIRWPVRCGKNYNTKIEEYNFGTPTDFNLQEAVHQMEKGIKRVSGWIHVTRAPDDQAVGTISARLAYAASSSVNIDNIKYVWTDNGLIIGDATTPDTFDRVGKTGRACLGMSVVIYMAPNTTLENLSVNSVHLGMQVHDGVRFSVTNATSITLTTGTLDSSSFSSRETRLETISGSISGKYNLQDLLQVTTKSGSVNINVEPKANTEGNSAPAIFRANSLSGSIRTDFERKKIPERDYQTYIETGVGSVDGTYIHGSKTQITSVAGFITADVLPFKTGAYESQLDTSSTSGQTSLRLRSPYQKAGVALEKLMSTHKGVSGALDITYPQEWEGHLDGSSLNGVVHLQGRDLELLHEEQDITGGNRVEAKKGKGNSRMSFGTISGGCEVKVGKI</sequence>
<proteinExistence type="predicted"/>
<evidence type="ECO:0000256" key="1">
    <source>
        <dbReference type="SAM" id="MobiDB-lite"/>
    </source>
</evidence>
<name>A0A9P9IWQ7_9PLEO</name>